<dbReference type="OrthoDB" id="445566at2759"/>
<dbReference type="PANTHER" id="PTHR10705:SF0">
    <property type="entry name" value="DOLICHYL-DIPHOSPHOOLIGOSACCHARIDE--PROTEIN GLYCOSYLTRANSFERASE SUBUNIT DAD1"/>
    <property type="match status" value="1"/>
</dbReference>
<dbReference type="GO" id="GO:0016757">
    <property type="term" value="F:glycosyltransferase activity"/>
    <property type="evidence" value="ECO:0007669"/>
    <property type="project" value="UniProtKB-KW"/>
</dbReference>
<comment type="similarity">
    <text evidence="3 8">Belongs to the DAD/OST2 family.</text>
</comment>
<keyword evidence="4 8" id="KW-0812">Transmembrane</keyword>
<evidence type="ECO:0000256" key="6">
    <source>
        <dbReference type="ARBA" id="ARBA00022989"/>
    </source>
</evidence>
<reference evidence="9 10" key="1">
    <citation type="journal article" date="2007" name="Nat. Biotechnol.">
        <title>Genome sequence of the lignocellulose-bioconverting and xylose-fermenting yeast Pichia stipitis.</title>
        <authorList>
            <person name="Jeffries T.W."/>
            <person name="Grigoriev I.V."/>
            <person name="Grimwood J."/>
            <person name="Laplaza J.M."/>
            <person name="Aerts A."/>
            <person name="Salamov A."/>
            <person name="Schmutz J."/>
            <person name="Lindquist E."/>
            <person name="Dehal P."/>
            <person name="Shapiro H."/>
            <person name="Jin Y.S."/>
            <person name="Passoth V."/>
            <person name="Richardson P.M."/>
        </authorList>
    </citation>
    <scope>NUCLEOTIDE SEQUENCE [LARGE SCALE GENOMIC DNA]</scope>
    <source>
        <strain evidence="10">ATCC 58785 / CBS 6054 / NBRC 10063 / NRRL Y-11545</strain>
    </source>
</reference>
<comment type="subcellular location">
    <subcellularLocation>
        <location evidence="1 8">Endoplasmic reticulum membrane</location>
        <topology evidence="1 8">Multi-pass membrane protein</topology>
    </subcellularLocation>
</comment>
<dbReference type="PANTHER" id="PTHR10705">
    <property type="entry name" value="DOLICHYL-DIPHOSPHOOLIGOSACCHARIDE--PROTEIN GLYCOSYLTRANSFERASE SUBUNIT DAD1"/>
    <property type="match status" value="1"/>
</dbReference>
<evidence type="ECO:0000256" key="2">
    <source>
        <dbReference type="ARBA" id="ARBA00004922"/>
    </source>
</evidence>
<name>A3LU86_PICST</name>
<dbReference type="RefSeq" id="XP_001384569.1">
    <property type="nucleotide sequence ID" value="XM_001384532.1"/>
</dbReference>
<dbReference type="EMBL" id="CP000498">
    <property type="protein sequence ID" value="ABN66540.1"/>
    <property type="molecule type" value="Genomic_DNA"/>
</dbReference>
<keyword evidence="6 8" id="KW-1133">Transmembrane helix</keyword>
<dbReference type="GO" id="GO:0006487">
    <property type="term" value="P:protein N-linked glycosylation"/>
    <property type="evidence" value="ECO:0007669"/>
    <property type="project" value="EnsemblFungi"/>
</dbReference>
<sequence length="103" mass="11441">ELSAAVNTTYSDYVATLTPRLKLIDLFLVFLVALGILQFVYVLLVGNFPFNAFLGGFISCVGQFVLTVSLRLQIKSATNAERAFGDFVFASLILHFVVYHFIN</sequence>
<dbReference type="STRING" id="322104.A3LU86"/>
<keyword evidence="10" id="KW-1185">Reference proteome</keyword>
<evidence type="ECO:0000256" key="1">
    <source>
        <dbReference type="ARBA" id="ARBA00004477"/>
    </source>
</evidence>
<dbReference type="FunCoup" id="A3LU86">
    <property type="interactions" value="751"/>
</dbReference>
<feature type="transmembrane region" description="Helical" evidence="8">
    <location>
        <begin position="84"/>
        <end position="102"/>
    </location>
</feature>
<dbReference type="PIRSF" id="PIRSF005588">
    <property type="entry name" value="DAD"/>
    <property type="match status" value="1"/>
</dbReference>
<dbReference type="eggNOG" id="KOG1746">
    <property type="taxonomic scope" value="Eukaryota"/>
</dbReference>
<comment type="subunit">
    <text evidence="8">Component of the oligosaccharyltransferase (OST) complex.</text>
</comment>
<evidence type="ECO:0000256" key="5">
    <source>
        <dbReference type="ARBA" id="ARBA00022824"/>
    </source>
</evidence>
<dbReference type="UniPathway" id="UPA00378"/>
<protein>
    <recommendedName>
        <fullName evidence="8">Dolichyl-diphosphooligosaccharide--protein glycosyltransferase subunit OST2</fullName>
        <shortName evidence="8">Oligosaccharyl transferase subunit OST2</shortName>
    </recommendedName>
</protein>
<keyword evidence="5 8" id="KW-0256">Endoplasmic reticulum</keyword>
<evidence type="ECO:0000313" key="10">
    <source>
        <dbReference type="Proteomes" id="UP000002258"/>
    </source>
</evidence>
<evidence type="ECO:0000256" key="7">
    <source>
        <dbReference type="ARBA" id="ARBA00023136"/>
    </source>
</evidence>
<dbReference type="GeneID" id="4838864"/>
<dbReference type="Proteomes" id="UP000002258">
    <property type="component" value="Chromosome 4"/>
</dbReference>
<organism evidence="9 10">
    <name type="scientific">Scheffersomyces stipitis (strain ATCC 58785 / CBS 6054 / NBRC 10063 / NRRL Y-11545)</name>
    <name type="common">Yeast</name>
    <name type="synonym">Pichia stipitis</name>
    <dbReference type="NCBI Taxonomy" id="322104"/>
    <lineage>
        <taxon>Eukaryota</taxon>
        <taxon>Fungi</taxon>
        <taxon>Dikarya</taxon>
        <taxon>Ascomycota</taxon>
        <taxon>Saccharomycotina</taxon>
        <taxon>Pichiomycetes</taxon>
        <taxon>Debaryomycetaceae</taxon>
        <taxon>Scheffersomyces</taxon>
    </lineage>
</organism>
<evidence type="ECO:0000256" key="4">
    <source>
        <dbReference type="ARBA" id="ARBA00022692"/>
    </source>
</evidence>
<dbReference type="InParanoid" id="A3LU86"/>
<dbReference type="Pfam" id="PF02109">
    <property type="entry name" value="DAD"/>
    <property type="match status" value="1"/>
</dbReference>
<evidence type="ECO:0000313" key="9">
    <source>
        <dbReference type="EMBL" id="ABN66540.1"/>
    </source>
</evidence>
<dbReference type="InterPro" id="IPR003038">
    <property type="entry name" value="DAD/Ost2"/>
</dbReference>
<evidence type="ECO:0000256" key="3">
    <source>
        <dbReference type="ARBA" id="ARBA00009386"/>
    </source>
</evidence>
<comment type="function">
    <text evidence="8">Subunit of the oligosaccharyl transferase (OST) complex that catalyzes the initial transfer of a defined glycan (Glc(3)Man(9)GlcNAc(2) in eukaryotes) from the lipid carrier dolichol-pyrophosphate to an asparagine residue within an Asn-X-Ser/Thr consensus motif in nascent polypeptide chains, the first step in protein N-glycosylation. N-glycosylation occurs cotranslationally and the complex associates with the Sec61 complex at the channel-forming translocon complex that mediates protein translocation across the endoplasmic reticulum (ER). All subunits are required for a maximal enzyme activity.</text>
</comment>
<feature type="transmembrane region" description="Helical" evidence="8">
    <location>
        <begin position="23"/>
        <end position="44"/>
    </location>
</feature>
<proteinExistence type="inferred from homology"/>
<evidence type="ECO:0000256" key="8">
    <source>
        <dbReference type="RuleBase" id="RU361136"/>
    </source>
</evidence>
<dbReference type="GO" id="GO:0008250">
    <property type="term" value="C:oligosaccharyltransferase complex"/>
    <property type="evidence" value="ECO:0007669"/>
    <property type="project" value="EnsemblFungi"/>
</dbReference>
<keyword evidence="9" id="KW-0328">Glycosyltransferase</keyword>
<keyword evidence="9" id="KW-0808">Transferase</keyword>
<keyword evidence="7 8" id="KW-0472">Membrane</keyword>
<comment type="pathway">
    <text evidence="2 8">Protein modification; protein glycosylation.</text>
</comment>
<feature type="transmembrane region" description="Helical" evidence="8">
    <location>
        <begin position="50"/>
        <end position="72"/>
    </location>
</feature>
<dbReference type="KEGG" id="pic:PICST_58859"/>
<gene>
    <name evidence="9" type="primary">OST2</name>
    <name evidence="9" type="ORF">PICST_58859</name>
</gene>
<dbReference type="OMA" id="HIILHIV"/>
<dbReference type="AlphaFoldDB" id="A3LU86"/>
<dbReference type="HOGENOM" id="CLU_111220_2_1_1"/>
<feature type="non-terminal residue" evidence="9">
    <location>
        <position position="1"/>
    </location>
</feature>
<accession>A3LU86</accession>